<evidence type="ECO:0000313" key="2">
    <source>
        <dbReference type="EMBL" id="ONK57442.1"/>
    </source>
</evidence>
<reference evidence="3" key="1">
    <citation type="journal article" date="2017" name="Nat. Commun.">
        <title>The asparagus genome sheds light on the origin and evolution of a young Y chromosome.</title>
        <authorList>
            <person name="Harkess A."/>
            <person name="Zhou J."/>
            <person name="Xu C."/>
            <person name="Bowers J.E."/>
            <person name="Van der Hulst R."/>
            <person name="Ayyampalayam S."/>
            <person name="Mercati F."/>
            <person name="Riccardi P."/>
            <person name="McKain M.R."/>
            <person name="Kakrana A."/>
            <person name="Tang H."/>
            <person name="Ray J."/>
            <person name="Groenendijk J."/>
            <person name="Arikit S."/>
            <person name="Mathioni S.M."/>
            <person name="Nakano M."/>
            <person name="Shan H."/>
            <person name="Telgmann-Rauber A."/>
            <person name="Kanno A."/>
            <person name="Yue Z."/>
            <person name="Chen H."/>
            <person name="Li W."/>
            <person name="Chen Y."/>
            <person name="Xu X."/>
            <person name="Zhang Y."/>
            <person name="Luo S."/>
            <person name="Chen H."/>
            <person name="Gao J."/>
            <person name="Mao Z."/>
            <person name="Pires J.C."/>
            <person name="Luo M."/>
            <person name="Kudrna D."/>
            <person name="Wing R.A."/>
            <person name="Meyers B.C."/>
            <person name="Yi K."/>
            <person name="Kong H."/>
            <person name="Lavrijsen P."/>
            <person name="Sunseri F."/>
            <person name="Falavigna A."/>
            <person name="Ye Y."/>
            <person name="Leebens-Mack J.H."/>
            <person name="Chen G."/>
        </authorList>
    </citation>
    <scope>NUCLEOTIDE SEQUENCE [LARGE SCALE GENOMIC DNA]</scope>
    <source>
        <strain evidence="3">cv. DH0086</strain>
    </source>
</reference>
<feature type="compositionally biased region" description="Basic and acidic residues" evidence="1">
    <location>
        <begin position="187"/>
        <end position="203"/>
    </location>
</feature>
<feature type="region of interest" description="Disordered" evidence="1">
    <location>
        <begin position="178"/>
        <end position="211"/>
    </location>
</feature>
<feature type="compositionally biased region" description="Basic residues" evidence="1">
    <location>
        <begin position="120"/>
        <end position="144"/>
    </location>
</feature>
<evidence type="ECO:0000313" key="3">
    <source>
        <dbReference type="Proteomes" id="UP000243459"/>
    </source>
</evidence>
<dbReference type="Proteomes" id="UP000243459">
    <property type="component" value="Chromosome 9"/>
</dbReference>
<feature type="region of interest" description="Disordered" evidence="1">
    <location>
        <begin position="1"/>
        <end position="160"/>
    </location>
</feature>
<feature type="compositionally biased region" description="Low complexity" evidence="1">
    <location>
        <begin position="42"/>
        <end position="65"/>
    </location>
</feature>
<sequence>MPQLVDLDSLVRVGDSKVAMQSTDSPGPDPSRRRTSPPSPSRSPSRTSTGQSAAASTTSCSTATTPPGHHQPKSHLHHHQSQPAADPPPPRGSAGTSRRRPRPRIGLPNKIQHSGTWVAARRRAQVRISLKRGGRFGSRGRRKFPASVGSHSQRERRGSPRVGVLGESFWVLSAAEREEDEEATAVRNERNFPGRERRTEVARTAEPPGWGDEEVRLSRAEAGVVGW</sequence>
<gene>
    <name evidence="2" type="ORF">A4U43_C09F560</name>
</gene>
<proteinExistence type="predicted"/>
<protein>
    <submittedName>
        <fullName evidence="2">Uncharacterized protein</fullName>
    </submittedName>
</protein>
<dbReference type="AlphaFoldDB" id="A0A5P1E454"/>
<name>A0A5P1E454_ASPOF</name>
<keyword evidence="3" id="KW-1185">Reference proteome</keyword>
<evidence type="ECO:0000256" key="1">
    <source>
        <dbReference type="SAM" id="MobiDB-lite"/>
    </source>
</evidence>
<dbReference type="EMBL" id="CM007389">
    <property type="protein sequence ID" value="ONK57442.1"/>
    <property type="molecule type" value="Genomic_DNA"/>
</dbReference>
<dbReference type="Gramene" id="ONK57442">
    <property type="protein sequence ID" value="ONK57442"/>
    <property type="gene ID" value="A4U43_C09F560"/>
</dbReference>
<feature type="compositionally biased region" description="Basic residues" evidence="1">
    <location>
        <begin position="70"/>
        <end position="80"/>
    </location>
</feature>
<accession>A0A5P1E454</accession>
<organism evidence="2 3">
    <name type="scientific">Asparagus officinalis</name>
    <name type="common">Garden asparagus</name>
    <dbReference type="NCBI Taxonomy" id="4686"/>
    <lineage>
        <taxon>Eukaryota</taxon>
        <taxon>Viridiplantae</taxon>
        <taxon>Streptophyta</taxon>
        <taxon>Embryophyta</taxon>
        <taxon>Tracheophyta</taxon>
        <taxon>Spermatophyta</taxon>
        <taxon>Magnoliopsida</taxon>
        <taxon>Liliopsida</taxon>
        <taxon>Asparagales</taxon>
        <taxon>Asparagaceae</taxon>
        <taxon>Asparagoideae</taxon>
        <taxon>Asparagus</taxon>
    </lineage>
</organism>